<feature type="coiled-coil region" evidence="1">
    <location>
        <begin position="306"/>
        <end position="333"/>
    </location>
</feature>
<feature type="domain" description="Tubulin epsilon and delta complex protein 1" evidence="2">
    <location>
        <begin position="102"/>
        <end position="270"/>
    </location>
</feature>
<dbReference type="Pfam" id="PF14970">
    <property type="entry name" value="TEDC1"/>
    <property type="match status" value="1"/>
</dbReference>
<dbReference type="EMBL" id="JAGEUA010000007">
    <property type="protein sequence ID" value="KAL0969745.1"/>
    <property type="molecule type" value="Genomic_DNA"/>
</dbReference>
<evidence type="ECO:0000259" key="2">
    <source>
        <dbReference type="Pfam" id="PF14970"/>
    </source>
</evidence>
<keyword evidence="4" id="KW-1185">Reference proteome</keyword>
<dbReference type="AlphaFoldDB" id="A0ABD0WEG6"/>
<keyword evidence="1" id="KW-0175">Coiled coil</keyword>
<dbReference type="Proteomes" id="UP001557470">
    <property type="component" value="Unassembled WGS sequence"/>
</dbReference>
<evidence type="ECO:0000313" key="4">
    <source>
        <dbReference type="Proteomes" id="UP001557470"/>
    </source>
</evidence>
<evidence type="ECO:0000313" key="3">
    <source>
        <dbReference type="EMBL" id="KAL0969745.1"/>
    </source>
</evidence>
<dbReference type="InterPro" id="IPR027996">
    <property type="entry name" value="TEDC1_dom"/>
</dbReference>
<dbReference type="PANTHER" id="PTHR35076:SF1">
    <property type="entry name" value="TUBULIN EPSILON AND DELTA COMPLEX PROTEIN 1"/>
    <property type="match status" value="1"/>
</dbReference>
<proteinExistence type="predicted"/>
<comment type="caution">
    <text evidence="3">The sequence shown here is derived from an EMBL/GenBank/DDBJ whole genome shotgun (WGS) entry which is preliminary data.</text>
</comment>
<gene>
    <name evidence="3" type="ORF">UPYG_G00231720</name>
</gene>
<organism evidence="3 4">
    <name type="scientific">Umbra pygmaea</name>
    <name type="common">Eastern mudminnow</name>
    <dbReference type="NCBI Taxonomy" id="75934"/>
    <lineage>
        <taxon>Eukaryota</taxon>
        <taxon>Metazoa</taxon>
        <taxon>Chordata</taxon>
        <taxon>Craniata</taxon>
        <taxon>Vertebrata</taxon>
        <taxon>Euteleostomi</taxon>
        <taxon>Actinopterygii</taxon>
        <taxon>Neopterygii</taxon>
        <taxon>Teleostei</taxon>
        <taxon>Protacanthopterygii</taxon>
        <taxon>Esociformes</taxon>
        <taxon>Umbridae</taxon>
        <taxon>Umbra</taxon>
    </lineage>
</organism>
<sequence length="470" mass="53529">MQREKSVKAKEVIESLCELLSSLGVECVPCAETFRRAKFNKEGDAVVQFWKLLHNVLFKTLILECSCQRQSDLESQSRHVRGALWQCGYGASWVVGQDPDCHPSEVGSRDLLLAFGWVLSSGNLLEIMLKARALELDSLSLLTTVSLGITKDEGSPGDVTGRESLQERAVMQTDEWLLRRLQWHYGKLRFRWRSLLTVQEERARILHQVLSVDRTHSTSQLSQCEAHRGSSAVLRKEMDHVRTVCHLLEAYLEWKNQETLFWSWMDSVLDCQLSDQRSEDTVEDMTPVHQVVDRSRSHGDQERGKLERSDGLLQRLQTELRDARETLTTQSRKAWRTVPDVEKLEEIERRVALKLRALAESYASTSPSDHTAYRPMLRVPQPRSSQQPRRLETIGPVACDGAVLPGREAGMARVQIQASSLIRELQQREDVLLGELAQMRQARREEIQGLTASRLEGVGVVLIPPVLLKR</sequence>
<evidence type="ECO:0000256" key="1">
    <source>
        <dbReference type="SAM" id="Coils"/>
    </source>
</evidence>
<reference evidence="3 4" key="1">
    <citation type="submission" date="2024-06" db="EMBL/GenBank/DDBJ databases">
        <authorList>
            <person name="Pan Q."/>
            <person name="Wen M."/>
            <person name="Jouanno E."/>
            <person name="Zahm M."/>
            <person name="Klopp C."/>
            <person name="Cabau C."/>
            <person name="Louis A."/>
            <person name="Berthelot C."/>
            <person name="Parey E."/>
            <person name="Roest Crollius H."/>
            <person name="Montfort J."/>
            <person name="Robinson-Rechavi M."/>
            <person name="Bouchez O."/>
            <person name="Lampietro C."/>
            <person name="Lopez Roques C."/>
            <person name="Donnadieu C."/>
            <person name="Postlethwait J."/>
            <person name="Bobe J."/>
            <person name="Verreycken H."/>
            <person name="Guiguen Y."/>
        </authorList>
    </citation>
    <scope>NUCLEOTIDE SEQUENCE [LARGE SCALE GENOMIC DNA]</scope>
    <source>
        <strain evidence="3">Up_M1</strain>
        <tissue evidence="3">Testis</tissue>
    </source>
</reference>
<name>A0ABD0WEG6_UMBPY</name>
<accession>A0ABD0WEG6</accession>
<dbReference type="InterPro" id="IPR043535">
    <property type="entry name" value="TEDC1"/>
</dbReference>
<dbReference type="PANTHER" id="PTHR35076">
    <property type="entry name" value="TUBULIN EPSILON AND DELTA COMPLEX PROTEIN 1"/>
    <property type="match status" value="1"/>
</dbReference>
<protein>
    <recommendedName>
        <fullName evidence="2">Tubulin epsilon and delta complex protein 1 domain-containing protein</fullName>
    </recommendedName>
</protein>